<gene>
    <name evidence="1" type="ORF">EVAR_76788_1</name>
</gene>
<dbReference type="EMBL" id="BGZK01000017">
    <property type="protein sequence ID" value="GBP05367.1"/>
    <property type="molecule type" value="Genomic_DNA"/>
</dbReference>
<dbReference type="AlphaFoldDB" id="A0A4C1SVL1"/>
<protein>
    <submittedName>
        <fullName evidence="1">Uncharacterized protein</fullName>
    </submittedName>
</protein>
<name>A0A4C1SVL1_EUMVA</name>
<comment type="caution">
    <text evidence="1">The sequence shown here is derived from an EMBL/GenBank/DDBJ whole genome shotgun (WGS) entry which is preliminary data.</text>
</comment>
<sequence>MSCNSHNDGASITWSSAYRMPLTDISFILSPHSYSFGLCRRLSMKRQTLLRQLQIGRSRPDSMKLLEKDIYNLSSAIRKRENVECWLSKKIIWEENRVRRA</sequence>
<accession>A0A4C1SVL1</accession>
<evidence type="ECO:0000313" key="2">
    <source>
        <dbReference type="Proteomes" id="UP000299102"/>
    </source>
</evidence>
<keyword evidence="2" id="KW-1185">Reference proteome</keyword>
<dbReference type="Proteomes" id="UP000299102">
    <property type="component" value="Unassembled WGS sequence"/>
</dbReference>
<evidence type="ECO:0000313" key="1">
    <source>
        <dbReference type="EMBL" id="GBP05367.1"/>
    </source>
</evidence>
<reference evidence="1 2" key="1">
    <citation type="journal article" date="2019" name="Commun. Biol.">
        <title>The bagworm genome reveals a unique fibroin gene that provides high tensile strength.</title>
        <authorList>
            <person name="Kono N."/>
            <person name="Nakamura H."/>
            <person name="Ohtoshi R."/>
            <person name="Tomita M."/>
            <person name="Numata K."/>
            <person name="Arakawa K."/>
        </authorList>
    </citation>
    <scope>NUCLEOTIDE SEQUENCE [LARGE SCALE GENOMIC DNA]</scope>
</reference>
<organism evidence="1 2">
    <name type="scientific">Eumeta variegata</name>
    <name type="common">Bagworm moth</name>
    <name type="synonym">Eumeta japonica</name>
    <dbReference type="NCBI Taxonomy" id="151549"/>
    <lineage>
        <taxon>Eukaryota</taxon>
        <taxon>Metazoa</taxon>
        <taxon>Ecdysozoa</taxon>
        <taxon>Arthropoda</taxon>
        <taxon>Hexapoda</taxon>
        <taxon>Insecta</taxon>
        <taxon>Pterygota</taxon>
        <taxon>Neoptera</taxon>
        <taxon>Endopterygota</taxon>
        <taxon>Lepidoptera</taxon>
        <taxon>Glossata</taxon>
        <taxon>Ditrysia</taxon>
        <taxon>Tineoidea</taxon>
        <taxon>Psychidae</taxon>
        <taxon>Oiketicinae</taxon>
        <taxon>Eumeta</taxon>
    </lineage>
</organism>
<proteinExistence type="predicted"/>